<comment type="cofactor">
    <cofactor evidence="1">
        <name>FAD</name>
        <dbReference type="ChEBI" id="CHEBI:57692"/>
    </cofactor>
</comment>
<dbReference type="SUPFAM" id="SSF51905">
    <property type="entry name" value="FAD/NAD(P)-binding domain"/>
    <property type="match status" value="1"/>
</dbReference>
<name>A0AA40C7T1_9PEZI</name>
<dbReference type="GO" id="GO:0004497">
    <property type="term" value="F:monooxygenase activity"/>
    <property type="evidence" value="ECO:0007669"/>
    <property type="project" value="UniProtKB-KW"/>
</dbReference>
<evidence type="ECO:0000313" key="6">
    <source>
        <dbReference type="EMBL" id="KAK0627368.1"/>
    </source>
</evidence>
<comment type="caution">
    <text evidence="6">The sequence shown here is derived from an EMBL/GenBank/DDBJ whole genome shotgun (WGS) entry which is preliminary data.</text>
</comment>
<evidence type="ECO:0000256" key="5">
    <source>
        <dbReference type="ARBA" id="ARBA00023033"/>
    </source>
</evidence>
<dbReference type="Pfam" id="PF13450">
    <property type="entry name" value="NAD_binding_8"/>
    <property type="match status" value="1"/>
</dbReference>
<accession>A0AA40C7T1</accession>
<gene>
    <name evidence="6" type="ORF">B0T14DRAFT_424211</name>
</gene>
<dbReference type="EMBL" id="JAULSU010000002">
    <property type="protein sequence ID" value="KAK0627368.1"/>
    <property type="molecule type" value="Genomic_DNA"/>
</dbReference>
<evidence type="ECO:0000313" key="7">
    <source>
        <dbReference type="Proteomes" id="UP001175000"/>
    </source>
</evidence>
<dbReference type="PRINTS" id="PR00420">
    <property type="entry name" value="RNGMNOXGNASE"/>
</dbReference>
<keyword evidence="4" id="KW-0560">Oxidoreductase</keyword>
<keyword evidence="5" id="KW-0503">Monooxygenase</keyword>
<evidence type="ECO:0000256" key="3">
    <source>
        <dbReference type="ARBA" id="ARBA00022827"/>
    </source>
</evidence>
<proteinExistence type="predicted"/>
<evidence type="ECO:0008006" key="8">
    <source>
        <dbReference type="Google" id="ProtNLM"/>
    </source>
</evidence>
<sequence>MASELANLPRIAIIGAGACGVLLAHGLQKNGFKVTVYEKETRIGERTREWTMLVHWALATFQKMLPDDILSDFSSAHADPFLDYENAPPIPFYDGITGEVVFRMPGNVRRISRTRLRQLCSKELDIRWGKTVADLQMGDTGPVSIVFKDGSVEETDLVIGTDGGNSQIRNWLLGNAASKTLPSEYAIANGIVKYETAEQIAALREPNPICTVSVIPGGVCFIATQDVGDPSDLTTYTFHVARVWKTDQPYSEGPEAIARTKASITPEMPLNEPFRSAIMWIPETAPLTINQLHYWATVPWDNRGGRVTIAGDAAHCLLPSKSHRVHCPHRS</sequence>
<keyword evidence="2" id="KW-0285">Flavoprotein</keyword>
<dbReference type="Gene3D" id="3.50.50.60">
    <property type="entry name" value="FAD/NAD(P)-binding domain"/>
    <property type="match status" value="1"/>
</dbReference>
<evidence type="ECO:0000256" key="2">
    <source>
        <dbReference type="ARBA" id="ARBA00022630"/>
    </source>
</evidence>
<keyword evidence="7" id="KW-1185">Reference proteome</keyword>
<keyword evidence="3" id="KW-0274">FAD</keyword>
<dbReference type="PANTHER" id="PTHR47178:SF3">
    <property type="entry name" value="FAD-BINDING DOMAIN-CONTAINING PROTEIN"/>
    <property type="match status" value="1"/>
</dbReference>
<organism evidence="6 7">
    <name type="scientific">Immersiella caudata</name>
    <dbReference type="NCBI Taxonomy" id="314043"/>
    <lineage>
        <taxon>Eukaryota</taxon>
        <taxon>Fungi</taxon>
        <taxon>Dikarya</taxon>
        <taxon>Ascomycota</taxon>
        <taxon>Pezizomycotina</taxon>
        <taxon>Sordariomycetes</taxon>
        <taxon>Sordariomycetidae</taxon>
        <taxon>Sordariales</taxon>
        <taxon>Lasiosphaeriaceae</taxon>
        <taxon>Immersiella</taxon>
    </lineage>
</organism>
<dbReference type="Proteomes" id="UP001175000">
    <property type="component" value="Unassembled WGS sequence"/>
</dbReference>
<dbReference type="AlphaFoldDB" id="A0AA40C7T1"/>
<evidence type="ECO:0000256" key="4">
    <source>
        <dbReference type="ARBA" id="ARBA00023002"/>
    </source>
</evidence>
<dbReference type="PANTHER" id="PTHR47178">
    <property type="entry name" value="MONOOXYGENASE, FAD-BINDING"/>
    <property type="match status" value="1"/>
</dbReference>
<reference evidence="6" key="1">
    <citation type="submission" date="2023-06" db="EMBL/GenBank/DDBJ databases">
        <title>Genome-scale phylogeny and comparative genomics of the fungal order Sordariales.</title>
        <authorList>
            <consortium name="Lawrence Berkeley National Laboratory"/>
            <person name="Hensen N."/>
            <person name="Bonometti L."/>
            <person name="Westerberg I."/>
            <person name="Brannstrom I.O."/>
            <person name="Guillou S."/>
            <person name="Cros-Aarteil S."/>
            <person name="Calhoun S."/>
            <person name="Haridas S."/>
            <person name="Kuo A."/>
            <person name="Mondo S."/>
            <person name="Pangilinan J."/>
            <person name="Riley R."/>
            <person name="Labutti K."/>
            <person name="Andreopoulos B."/>
            <person name="Lipzen A."/>
            <person name="Chen C."/>
            <person name="Yanf M."/>
            <person name="Daum C."/>
            <person name="Ng V."/>
            <person name="Clum A."/>
            <person name="Steindorff A."/>
            <person name="Ohm R."/>
            <person name="Martin F."/>
            <person name="Silar P."/>
            <person name="Natvig D."/>
            <person name="Lalanne C."/>
            <person name="Gautier V."/>
            <person name="Ament-Velasquez S.L."/>
            <person name="Kruys A."/>
            <person name="Hutchinson M.I."/>
            <person name="Powell A.J."/>
            <person name="Barry K."/>
            <person name="Miller A.N."/>
            <person name="Grigoriev I.V."/>
            <person name="Debuchy R."/>
            <person name="Gladieux P."/>
            <person name="Thoren M.H."/>
            <person name="Johannesson H."/>
        </authorList>
    </citation>
    <scope>NUCLEOTIDE SEQUENCE</scope>
    <source>
        <strain evidence="6">CBS 606.72</strain>
    </source>
</reference>
<dbReference type="InterPro" id="IPR036188">
    <property type="entry name" value="FAD/NAD-bd_sf"/>
</dbReference>
<protein>
    <recommendedName>
        <fullName evidence="8">FAD-binding domain-containing protein</fullName>
    </recommendedName>
</protein>
<evidence type="ECO:0000256" key="1">
    <source>
        <dbReference type="ARBA" id="ARBA00001974"/>
    </source>
</evidence>